<name>A0A9P5YN87_9AGAR</name>
<evidence type="ECO:0000313" key="3">
    <source>
        <dbReference type="Proteomes" id="UP000807469"/>
    </source>
</evidence>
<evidence type="ECO:0000259" key="1">
    <source>
        <dbReference type="Pfam" id="PF06985"/>
    </source>
</evidence>
<comment type="caution">
    <text evidence="2">The sequence shown here is derived from an EMBL/GenBank/DDBJ whole genome shotgun (WGS) entry which is preliminary data.</text>
</comment>
<gene>
    <name evidence="2" type="ORF">BDN70DRAFT_818712</name>
</gene>
<dbReference type="PANTHER" id="PTHR10622:SF10">
    <property type="entry name" value="HET DOMAIN-CONTAINING PROTEIN"/>
    <property type="match status" value="1"/>
</dbReference>
<keyword evidence="3" id="KW-1185">Reference proteome</keyword>
<proteinExistence type="predicted"/>
<reference evidence="2" key="1">
    <citation type="submission" date="2020-11" db="EMBL/GenBank/DDBJ databases">
        <authorList>
            <consortium name="DOE Joint Genome Institute"/>
            <person name="Ahrendt S."/>
            <person name="Riley R."/>
            <person name="Andreopoulos W."/>
            <person name="Labutti K."/>
            <person name="Pangilinan J."/>
            <person name="Ruiz-Duenas F.J."/>
            <person name="Barrasa J.M."/>
            <person name="Sanchez-Garcia M."/>
            <person name="Camarero S."/>
            <person name="Miyauchi S."/>
            <person name="Serrano A."/>
            <person name="Linde D."/>
            <person name="Babiker R."/>
            <person name="Drula E."/>
            <person name="Ayuso-Fernandez I."/>
            <person name="Pacheco R."/>
            <person name="Padilla G."/>
            <person name="Ferreira P."/>
            <person name="Barriuso J."/>
            <person name="Kellner H."/>
            <person name="Castanera R."/>
            <person name="Alfaro M."/>
            <person name="Ramirez L."/>
            <person name="Pisabarro A.G."/>
            <person name="Kuo A."/>
            <person name="Tritt A."/>
            <person name="Lipzen A."/>
            <person name="He G."/>
            <person name="Yan M."/>
            <person name="Ng V."/>
            <person name="Cullen D."/>
            <person name="Martin F."/>
            <person name="Rosso M.-N."/>
            <person name="Henrissat B."/>
            <person name="Hibbett D."/>
            <person name="Martinez A.T."/>
            <person name="Grigoriev I.V."/>
        </authorList>
    </citation>
    <scope>NUCLEOTIDE SEQUENCE</scope>
    <source>
        <strain evidence="2">CIRM-BRFM 674</strain>
    </source>
</reference>
<accession>A0A9P5YN87</accession>
<dbReference type="Pfam" id="PF06985">
    <property type="entry name" value="HET"/>
    <property type="match status" value="1"/>
</dbReference>
<dbReference type="PANTHER" id="PTHR10622">
    <property type="entry name" value="HET DOMAIN-CONTAINING PROTEIN"/>
    <property type="match status" value="1"/>
</dbReference>
<dbReference type="InterPro" id="IPR010730">
    <property type="entry name" value="HET"/>
</dbReference>
<dbReference type="AlphaFoldDB" id="A0A9P5YN87"/>
<feature type="domain" description="Heterokaryon incompatibility" evidence="1">
    <location>
        <begin position="63"/>
        <end position="155"/>
    </location>
</feature>
<dbReference type="EMBL" id="MU155538">
    <property type="protein sequence ID" value="KAF9472414.1"/>
    <property type="molecule type" value="Genomic_DNA"/>
</dbReference>
<dbReference type="Proteomes" id="UP000807469">
    <property type="component" value="Unassembled WGS sequence"/>
</dbReference>
<dbReference type="OrthoDB" id="5303367at2759"/>
<feature type="non-terminal residue" evidence="2">
    <location>
        <position position="275"/>
    </location>
</feature>
<organism evidence="2 3">
    <name type="scientific">Pholiota conissans</name>
    <dbReference type="NCBI Taxonomy" id="109636"/>
    <lineage>
        <taxon>Eukaryota</taxon>
        <taxon>Fungi</taxon>
        <taxon>Dikarya</taxon>
        <taxon>Basidiomycota</taxon>
        <taxon>Agaricomycotina</taxon>
        <taxon>Agaricomycetes</taxon>
        <taxon>Agaricomycetidae</taxon>
        <taxon>Agaricales</taxon>
        <taxon>Agaricineae</taxon>
        <taxon>Strophariaceae</taxon>
        <taxon>Pholiota</taxon>
    </lineage>
</organism>
<sequence length="275" mass="31883">MPIRLLLINPHNPNLRISLIDRGAIYAHLANIVKALPVPVNSLNSQQTEKELIELTIESYSKYAILSHKWLRGNPGEITYDHWKKGLLDPESAGYQKIAGFCRTAWNDYGITLAWMDTVCINKDSSSELDESIRSMYAWYERAEMCIVYLSETQHITQIPYDTWFTRGWTLQELLAPKVLKFYNLKWIQLSQDRNDKMNSNILQLIEQATTISSSEMRFMITYSLSRRMQWAASCEVMREEDMAYSLMGIFNVSIPIAYGEGADRAFLRLLEEIM</sequence>
<evidence type="ECO:0000313" key="2">
    <source>
        <dbReference type="EMBL" id="KAF9472414.1"/>
    </source>
</evidence>
<protein>
    <recommendedName>
        <fullName evidence="1">Heterokaryon incompatibility domain-containing protein</fullName>
    </recommendedName>
</protein>